<reference evidence="1 2" key="1">
    <citation type="submission" date="2015-04" db="EMBL/GenBank/DDBJ databases">
        <authorList>
            <person name="Syromyatnikov M.Y."/>
            <person name="Popov V.N."/>
        </authorList>
    </citation>
    <scope>NUCLEOTIDE SEQUENCE [LARGE SCALE GENOMIC DNA]</scope>
</reference>
<name>A0A1J1JAT2_9DIPT</name>
<evidence type="ECO:0000313" key="1">
    <source>
        <dbReference type="EMBL" id="CRL08694.1"/>
    </source>
</evidence>
<evidence type="ECO:0000313" key="2">
    <source>
        <dbReference type="Proteomes" id="UP000183832"/>
    </source>
</evidence>
<sequence length="135" mass="15812">MLPYHGAFWNLVVVTDSVSSIEEIGTTKDLHGNFFFSIFSSACLSCSLFKEDEKETKKKKRVLMNKRELSEELLFIIKRFNFHECFITLHFQEYPQSIVAECPLIYMLKVPLNLLLHCFNNNEELVIENEDILTD</sequence>
<keyword evidence="2" id="KW-1185">Reference proteome</keyword>
<protein>
    <submittedName>
        <fullName evidence="1">CLUMA_CG021581, isoform A</fullName>
    </submittedName>
</protein>
<organism evidence="1 2">
    <name type="scientific">Clunio marinus</name>
    <dbReference type="NCBI Taxonomy" id="568069"/>
    <lineage>
        <taxon>Eukaryota</taxon>
        <taxon>Metazoa</taxon>
        <taxon>Ecdysozoa</taxon>
        <taxon>Arthropoda</taxon>
        <taxon>Hexapoda</taxon>
        <taxon>Insecta</taxon>
        <taxon>Pterygota</taxon>
        <taxon>Neoptera</taxon>
        <taxon>Endopterygota</taxon>
        <taxon>Diptera</taxon>
        <taxon>Nematocera</taxon>
        <taxon>Chironomoidea</taxon>
        <taxon>Chironomidae</taxon>
        <taxon>Clunio</taxon>
    </lineage>
</organism>
<proteinExistence type="predicted"/>
<dbReference type="EMBL" id="CVRI01000075">
    <property type="protein sequence ID" value="CRL08694.1"/>
    <property type="molecule type" value="Genomic_DNA"/>
</dbReference>
<dbReference type="AlphaFoldDB" id="A0A1J1JAT2"/>
<accession>A0A1J1JAT2</accession>
<gene>
    <name evidence="1" type="ORF">CLUMA_CG021581</name>
</gene>
<dbReference type="Proteomes" id="UP000183832">
    <property type="component" value="Unassembled WGS sequence"/>
</dbReference>